<evidence type="ECO:0000313" key="2">
    <source>
        <dbReference type="Proteomes" id="UP001322138"/>
    </source>
</evidence>
<evidence type="ECO:0000313" key="1">
    <source>
        <dbReference type="EMBL" id="KAK4642101.1"/>
    </source>
</evidence>
<organism evidence="1 2">
    <name type="scientific">Podospora bellae-mahoneyi</name>
    <dbReference type="NCBI Taxonomy" id="2093777"/>
    <lineage>
        <taxon>Eukaryota</taxon>
        <taxon>Fungi</taxon>
        <taxon>Dikarya</taxon>
        <taxon>Ascomycota</taxon>
        <taxon>Pezizomycotina</taxon>
        <taxon>Sordariomycetes</taxon>
        <taxon>Sordariomycetidae</taxon>
        <taxon>Sordariales</taxon>
        <taxon>Podosporaceae</taxon>
        <taxon>Podospora</taxon>
    </lineage>
</organism>
<comment type="caution">
    <text evidence="1">The sequence shown here is derived from an EMBL/GenBank/DDBJ whole genome shotgun (WGS) entry which is preliminary data.</text>
</comment>
<reference evidence="1 2" key="1">
    <citation type="journal article" date="2023" name="bioRxiv">
        <title>High-quality genome assemblies of four members of thePodospora anserinaspecies complex.</title>
        <authorList>
            <person name="Ament-Velasquez S.L."/>
            <person name="Vogan A.A."/>
            <person name="Wallerman O."/>
            <person name="Hartmann F."/>
            <person name="Gautier V."/>
            <person name="Silar P."/>
            <person name="Giraud T."/>
            <person name="Johannesson H."/>
        </authorList>
    </citation>
    <scope>NUCLEOTIDE SEQUENCE [LARGE SCALE GENOMIC DNA]</scope>
    <source>
        <strain evidence="1 2">CBS 112042</strain>
    </source>
</reference>
<accession>A0ABR0FDR2</accession>
<keyword evidence="2" id="KW-1185">Reference proteome</keyword>
<dbReference type="RefSeq" id="XP_062731077.1">
    <property type="nucleotide sequence ID" value="XM_062872842.1"/>
</dbReference>
<proteinExistence type="predicted"/>
<dbReference type="Proteomes" id="UP001322138">
    <property type="component" value="Unassembled WGS sequence"/>
</dbReference>
<name>A0ABR0FDR2_9PEZI</name>
<dbReference type="EMBL" id="JAFFGZ010000007">
    <property type="protein sequence ID" value="KAK4642101.1"/>
    <property type="molecule type" value="Genomic_DNA"/>
</dbReference>
<gene>
    <name evidence="1" type="ORF">QC761_0081020</name>
</gene>
<dbReference type="GeneID" id="87892152"/>
<sequence length="258" mass="27921">MHPLTTSDLAFLLCTSSSTSPPRAPLMLRTTYGLVIVIQSDGSLGISISEQKPPRGKGMVVGGGCSVLASPVMLPVPRISPPQNEHYLLSPDFTTPTYLWSPSSASLDEWTPADEALLESLYSGEVEEEGGWFDGYLDWVGRAEDQLHGLGSSRLWRGPETSNDSFISVDSPTESGGGIDGQLFKDEGERTLWLVEGMLLASWLALQEGVEGVGYRYRVGRSEDAVGGEQDEGMYLLERGGTESLGEVVAAFLRNVRF</sequence>
<protein>
    <submittedName>
        <fullName evidence="1">Uncharacterized protein</fullName>
    </submittedName>
</protein>